<organism evidence="1 2">
    <name type="scientific">Pseudocitrobacter faecalis</name>
    <dbReference type="NCBI Taxonomy" id="1398493"/>
    <lineage>
        <taxon>Bacteria</taxon>
        <taxon>Pseudomonadati</taxon>
        <taxon>Pseudomonadota</taxon>
        <taxon>Gammaproteobacteria</taxon>
        <taxon>Enterobacterales</taxon>
        <taxon>Enterobacteriaceae</taxon>
        <taxon>Pseudocitrobacter</taxon>
    </lineage>
</organism>
<dbReference type="RefSeq" id="WP_113858087.1">
    <property type="nucleotide sequence ID" value="NZ_JBLLLI010000035.1"/>
</dbReference>
<comment type="caution">
    <text evidence="1">The sequence shown here is derived from an EMBL/GenBank/DDBJ whole genome shotgun (WGS) entry which is preliminary data.</text>
</comment>
<dbReference type="EMBL" id="QNRL01000005">
    <property type="protein sequence ID" value="RBP10718.1"/>
    <property type="molecule type" value="Genomic_DNA"/>
</dbReference>
<gene>
    <name evidence="1" type="ORF">DFQ50_10527</name>
</gene>
<dbReference type="Proteomes" id="UP000253201">
    <property type="component" value="Unassembled WGS sequence"/>
</dbReference>
<protein>
    <submittedName>
        <fullName evidence="1">Uncharacterized protein</fullName>
    </submittedName>
</protein>
<accession>A0ABX9FWK6</accession>
<proteinExistence type="predicted"/>
<evidence type="ECO:0000313" key="1">
    <source>
        <dbReference type="EMBL" id="RBP10718.1"/>
    </source>
</evidence>
<name>A0ABX9FWK6_9ENTR</name>
<keyword evidence="2" id="KW-1185">Reference proteome</keyword>
<sequence length="236" mass="27532">MDDLIFCDIDEHGFPHWGWFDFFRWYALPTNERFMTGKAYLWYYKTAWLVHHRLKIKRYAYDARIPEFLLAGVAVTEVGGTPEKFKGLGVLQFRQVIEEIINNDHAWSNATSVGSVAIQIGVAARTINIRPDTLTPFQQFRLSQCLLDNDFNIRVAAFHLRDLILFDYPDIDTLHLTDEQIIVAASRYNRGIARDKDDIIKSIYQIPGSPGREYSEYGRRIIEKKEILLKIMRAEK</sequence>
<reference evidence="1 2" key="1">
    <citation type="submission" date="2018-06" db="EMBL/GenBank/DDBJ databases">
        <title>Genomic Encyclopedia of Type Strains, Phase IV (KMG-IV): sequencing the most valuable type-strain genomes for metagenomic binning, comparative biology and taxonomic classification.</title>
        <authorList>
            <person name="Goeker M."/>
        </authorList>
    </citation>
    <scope>NUCLEOTIDE SEQUENCE [LARGE SCALE GENOMIC DNA]</scope>
    <source>
        <strain evidence="1 2">DSM 27453</strain>
    </source>
</reference>
<evidence type="ECO:0000313" key="2">
    <source>
        <dbReference type="Proteomes" id="UP000253201"/>
    </source>
</evidence>